<evidence type="ECO:0000313" key="5">
    <source>
        <dbReference type="EMBL" id="ERJ96971.1"/>
    </source>
</evidence>
<dbReference type="InterPro" id="IPR024688">
    <property type="entry name" value="Mac_dom"/>
</dbReference>
<evidence type="ECO:0000256" key="3">
    <source>
        <dbReference type="ARBA" id="ARBA00023315"/>
    </source>
</evidence>
<protein>
    <submittedName>
        <fullName evidence="5">Putative maltose O-acetyltransferase</fullName>
    </submittedName>
</protein>
<dbReference type="AlphaFoldDB" id="U2KEL7"/>
<dbReference type="InterPro" id="IPR001451">
    <property type="entry name" value="Hexapep"/>
</dbReference>
<dbReference type="PANTHER" id="PTHR23416:SF23">
    <property type="entry name" value="ACETYLTRANSFERASE C18B11.09C-RELATED"/>
    <property type="match status" value="1"/>
</dbReference>
<reference evidence="5 6" key="1">
    <citation type="submission" date="2013-07" db="EMBL/GenBank/DDBJ databases">
        <authorList>
            <person name="Weinstock G."/>
            <person name="Sodergren E."/>
            <person name="Wylie T."/>
            <person name="Fulton L."/>
            <person name="Fulton R."/>
            <person name="Fronick C."/>
            <person name="O'Laughlin M."/>
            <person name="Godfrey J."/>
            <person name="Miner T."/>
            <person name="Herter B."/>
            <person name="Appelbaum E."/>
            <person name="Cordes M."/>
            <person name="Lek S."/>
            <person name="Wollam A."/>
            <person name="Pepin K.H."/>
            <person name="Palsikar V.B."/>
            <person name="Mitreva M."/>
            <person name="Wilson R.K."/>
        </authorList>
    </citation>
    <scope>NUCLEOTIDE SEQUENCE [LARGE SCALE GENOMIC DNA]</scope>
    <source>
        <strain evidence="5 6">ATCC 27760</strain>
    </source>
</reference>
<dbReference type="STRING" id="411473.RUMCAL_00651"/>
<evidence type="ECO:0000313" key="6">
    <source>
        <dbReference type="Proteomes" id="UP000016662"/>
    </source>
</evidence>
<dbReference type="eggNOG" id="COG0110">
    <property type="taxonomic scope" value="Bacteria"/>
</dbReference>
<keyword evidence="6" id="KW-1185">Reference proteome</keyword>
<sequence>MIKLATQYALTERRNLIMTEEEKMLAGKLYDPSDPKLDARRLLAHRLSMEYNNTLETDAEKRKAILAQLLPDCGEDTFLQGPLQFDYGCYTRFGKRCYANFNLVVLDVCPVTFGDDVFIGPNCSFVSPMHALLPEERNLKQRPDGSYYDLEYGKPITVGSNCWFGSNVTVCGGVTIGEGCVIGAGSVVTKDIPPHSLAVGNPCRVLREITEKDSVQYKGITA</sequence>
<comment type="caution">
    <text evidence="5">The sequence shown here is derived from an EMBL/GenBank/DDBJ whole genome shotgun (WGS) entry which is preliminary data.</text>
</comment>
<dbReference type="Pfam" id="PF12464">
    <property type="entry name" value="Mac"/>
    <property type="match status" value="1"/>
</dbReference>
<evidence type="ECO:0000259" key="4">
    <source>
        <dbReference type="SMART" id="SM01266"/>
    </source>
</evidence>
<comment type="similarity">
    <text evidence="1">Belongs to the transferase hexapeptide repeat family.</text>
</comment>
<dbReference type="Gene3D" id="2.160.10.10">
    <property type="entry name" value="Hexapeptide repeat proteins"/>
    <property type="match status" value="1"/>
</dbReference>
<dbReference type="GO" id="GO:0008374">
    <property type="term" value="F:O-acyltransferase activity"/>
    <property type="evidence" value="ECO:0007669"/>
    <property type="project" value="TreeGrafter"/>
</dbReference>
<dbReference type="EMBL" id="AWVF01000078">
    <property type="protein sequence ID" value="ERJ96971.1"/>
    <property type="molecule type" value="Genomic_DNA"/>
</dbReference>
<dbReference type="GO" id="GO:0016407">
    <property type="term" value="F:acetyltransferase activity"/>
    <property type="evidence" value="ECO:0007669"/>
    <property type="project" value="InterPro"/>
</dbReference>
<accession>U2KEL7</accession>
<dbReference type="InterPro" id="IPR011004">
    <property type="entry name" value="Trimer_LpxA-like_sf"/>
</dbReference>
<gene>
    <name evidence="5" type="ORF">RUMCAL_00651</name>
</gene>
<organism evidence="5 6">
    <name type="scientific">Ruminococcus callidus ATCC 27760</name>
    <dbReference type="NCBI Taxonomy" id="411473"/>
    <lineage>
        <taxon>Bacteria</taxon>
        <taxon>Bacillati</taxon>
        <taxon>Bacillota</taxon>
        <taxon>Clostridia</taxon>
        <taxon>Eubacteriales</taxon>
        <taxon>Oscillospiraceae</taxon>
        <taxon>Ruminococcus</taxon>
    </lineage>
</organism>
<evidence type="ECO:0000256" key="2">
    <source>
        <dbReference type="ARBA" id="ARBA00022679"/>
    </source>
</evidence>
<dbReference type="CDD" id="cd03357">
    <property type="entry name" value="LbH_MAT_GAT"/>
    <property type="match status" value="1"/>
</dbReference>
<dbReference type="Pfam" id="PF00132">
    <property type="entry name" value="Hexapep"/>
    <property type="match status" value="1"/>
</dbReference>
<feature type="domain" description="Maltose/galactoside acetyltransferase" evidence="4">
    <location>
        <begin position="21"/>
        <end position="75"/>
    </location>
</feature>
<dbReference type="PANTHER" id="PTHR23416">
    <property type="entry name" value="SIALIC ACID SYNTHASE-RELATED"/>
    <property type="match status" value="1"/>
</dbReference>
<name>U2KEL7_9FIRM</name>
<dbReference type="SUPFAM" id="SSF51161">
    <property type="entry name" value="Trimeric LpxA-like enzymes"/>
    <property type="match status" value="1"/>
</dbReference>
<proteinExistence type="inferred from homology"/>
<keyword evidence="2 5" id="KW-0808">Transferase</keyword>
<dbReference type="PATRIC" id="fig|411473.3.peg.514"/>
<dbReference type="SMART" id="SM01266">
    <property type="entry name" value="Mac"/>
    <property type="match status" value="1"/>
</dbReference>
<dbReference type="InterPro" id="IPR051159">
    <property type="entry name" value="Hexapeptide_acetyltransf"/>
</dbReference>
<keyword evidence="3" id="KW-0012">Acyltransferase</keyword>
<evidence type="ECO:0000256" key="1">
    <source>
        <dbReference type="ARBA" id="ARBA00007274"/>
    </source>
</evidence>
<dbReference type="HOGENOM" id="CLU_051638_3_2_9"/>
<dbReference type="Proteomes" id="UP000016662">
    <property type="component" value="Unassembled WGS sequence"/>
</dbReference>
<dbReference type="FunFam" id="2.160.10.10:FF:000025">
    <property type="entry name" value="Hexapeptide-repeat containing-acetyltransferase"/>
    <property type="match status" value="1"/>
</dbReference>